<dbReference type="SMART" id="SM00015">
    <property type="entry name" value="IQ"/>
    <property type="match status" value="2"/>
</dbReference>
<dbReference type="Gene3D" id="3.40.850.10">
    <property type="entry name" value="Kinesin motor domain"/>
    <property type="match status" value="3"/>
</dbReference>
<keyword evidence="6" id="KW-0479">Metal-binding</keyword>
<evidence type="ECO:0000259" key="17">
    <source>
        <dbReference type="PROSITE" id="PS51456"/>
    </source>
</evidence>
<sequence>MSFDSGSSLSSFNTINVFPHRSLTATSTASSTDETHLQTISIYLFSFNPVSNDDQVNFDSHKWATSEELIEKILQQKQELANTSAADYDLYEIMGTMDGQTFKERKLDRNEYPLAVQMLWPRLVHSENIETTPKNRLVLSPEDFSVYFATSRHKNSGQSSSGMHFASTSTSSTIDSFLAKFLAQPPDREYPDLCMLPELTEQTLLDNLKNRFINGQIYTYIGKVIQIIGSLLVEIYILLASWPILLAVNPFNFFPIYNPKYARLYSQRRQISSMPPHIFAIANITYHNMLRIKKNQCIVISGESGSGKTESTNFLLHHLTTLSQKGSTTGSSVEQTLLSAGPVLEAFGNAVTVQNNNSSRFGKFLRVNYRENGMVSGANVEIYLLEKSRIISQAADERNYHVFYYLLHGATDEERGRHYLMQPVDYSYLNQNSCCVSEGINESYEYQRLKYAMDAVGFSKQSQQNIFAVISAVLLLGNIQYARVRDESVYIDNEEILEPISSLLHIKASNLQQALSVRRTVMKNDVVVSQYNLSEEEYLKEGITWTNIEYADNTECVQLFQSKPYGMLRLIDEESNINNGTDESMLDKLNHFLKNNEYYEVPQKREPAFIVAHYAGKVKYQIKGFREKNKDLMRQEVLMTIKKSKSAFVRELVGNDPVAVFRWSTLRATFRAVNAFCHAGKMGKKKENIKQSNVAQDSKPSLPGTSSDTHLNAFLRGDIALEVVPPFCDTSFFTTIVSHARKQPSAQVEDCHTALKSLQVVQAFSEKKSIAGKLPSVGKQFQYSLSRLMKTLSQATPYFIRCIKSNNEKIPNYFDDNIILRQLRYTGMLETVRIRRAGYSVRIEYEDFVKQYRILLPNDRESTKEDVKEFITHHPLIDDNEVQFGVTKAAIRGMILRNRLREMDNAALIIQRNWKRFKVEQKYLQFRRAIITLQAHFRGACARKQYEELKKQNDSKNRKPNFTITKVVRKKELASFNLNDPESLAQFAGSDEDEEALSEASTSNLDEEDELEDDRADLETELEATFILEDKKLKLVEAASTEIDRVSIQEQMSPTSKSKSKKLGFKRAKKHLKAFLSRRSESVISVAGSRDSPNSLVEATKASSSTPVKHNLKISRVHRSEVCALCNKNFTGILVKGNKCTSVINVLQNVNYHSIKSALRLVQLFLVNQFWFNQMNHYGRNQSESSWSLKSSFSPLVLQPIKSFSLQKTKQQTDPSYIVIENDEDLRQFNVFIFKKLMKLENNKKKRDTQIDAIFKKTFKEFHMEIIGSEAVIGENKTSLKYHDLITIFEGSLTKVSAQEQVTFPTTLGVNAFRGFLNEFLNEQIKNKKSSKKSNVLENVRKKRRKSDAVVNSQSGGRFFGVNLSSLMDDQEMVPIVLDKLLMAIELKALFVEGIYRKSAAVGQMRNVRRKIENAEFETLSFDDVPIHVITTLVKAFFRELPEPLITYDLYENFLNASEVEEIAERIRCLSVVVELLPKCNRSVLDRLLYHLARVANQESVNKMGASNLALIFAPCILRTNQAMRAQDQLRDVERQAICVQTLIEEKLRQFHSTLTEIVTLETASEKIVENLRLIDEHRDSTEKEMQTPNEKLETARQLFMEQLEFLDSEKEKLIQELPPMAPVASLEDLSSDECNILPSLTETISQEEYALDFDAPPVFNTLKNVTKSRSRGPPRRPPSLQHRRSMFEKHFPVKFS</sequence>
<evidence type="ECO:0000313" key="18">
    <source>
        <dbReference type="EMBL" id="OZC06918.1"/>
    </source>
</evidence>
<dbReference type="InterPro" id="IPR036961">
    <property type="entry name" value="Kinesin_motor_dom_sf"/>
</dbReference>
<keyword evidence="5 12" id="KW-0547">Nucleotide-binding</keyword>
<feature type="binding site" evidence="12">
    <location>
        <begin position="302"/>
        <end position="309"/>
    </location>
    <ligand>
        <name>ATP</name>
        <dbReference type="ChEBI" id="CHEBI:30616"/>
    </ligand>
</feature>
<dbReference type="InterPro" id="IPR046987">
    <property type="entry name" value="Myo9"/>
</dbReference>
<dbReference type="Pfam" id="PF00612">
    <property type="entry name" value="IQ"/>
    <property type="match status" value="1"/>
</dbReference>
<dbReference type="SMART" id="SM00324">
    <property type="entry name" value="RhoGAP"/>
    <property type="match status" value="1"/>
</dbReference>
<dbReference type="GO" id="GO:0005524">
    <property type="term" value="F:ATP binding"/>
    <property type="evidence" value="ECO:0007669"/>
    <property type="project" value="UniProtKB-UniRule"/>
</dbReference>
<dbReference type="PRINTS" id="PR00193">
    <property type="entry name" value="MYOSINHEAVY"/>
</dbReference>
<evidence type="ECO:0000256" key="13">
    <source>
        <dbReference type="SAM" id="Coils"/>
    </source>
</evidence>
<gene>
    <name evidence="18" type="ORF">X798_06093</name>
</gene>
<dbReference type="InterPro" id="IPR000159">
    <property type="entry name" value="RA_dom"/>
</dbReference>
<evidence type="ECO:0000256" key="6">
    <source>
        <dbReference type="ARBA" id="ARBA00022771"/>
    </source>
</evidence>
<keyword evidence="7 12" id="KW-0067">ATP-binding</keyword>
<evidence type="ECO:0000256" key="2">
    <source>
        <dbReference type="ARBA" id="ARBA00008314"/>
    </source>
</evidence>
<evidence type="ECO:0000256" key="11">
    <source>
        <dbReference type="ARBA" id="ARBA00023203"/>
    </source>
</evidence>
<dbReference type="PROSITE" id="PS51456">
    <property type="entry name" value="MYOSIN_MOTOR"/>
    <property type="match status" value="1"/>
</dbReference>
<keyword evidence="9 12" id="KW-0518">Myosin</keyword>
<dbReference type="PANTHER" id="PTHR46184:SF5">
    <property type="entry name" value="UNCONVENTIONAL MYOSIN-IXA-LIKE"/>
    <property type="match status" value="1"/>
</dbReference>
<comment type="similarity">
    <text evidence="2 12">Belongs to the TRAFAC class myosin-kinesin ATPase superfamily. Myosin family.</text>
</comment>
<dbReference type="Gene3D" id="1.20.120.720">
    <property type="entry name" value="Myosin VI head, motor domain, U50 subdomain"/>
    <property type="match status" value="2"/>
</dbReference>
<dbReference type="PROSITE" id="PS50238">
    <property type="entry name" value="RHOGAP"/>
    <property type="match status" value="1"/>
</dbReference>
<dbReference type="GO" id="GO:0005884">
    <property type="term" value="C:actin filament"/>
    <property type="evidence" value="ECO:0007669"/>
    <property type="project" value="TreeGrafter"/>
</dbReference>
<dbReference type="PROSITE" id="PS50200">
    <property type="entry name" value="RA"/>
    <property type="match status" value="1"/>
</dbReference>
<dbReference type="Gene3D" id="1.10.555.10">
    <property type="entry name" value="Rho GTPase activation protein"/>
    <property type="match status" value="1"/>
</dbReference>
<keyword evidence="8 13" id="KW-0175">Coiled coil</keyword>
<evidence type="ECO:0000256" key="1">
    <source>
        <dbReference type="ARBA" id="ARBA00004496"/>
    </source>
</evidence>
<evidence type="ECO:0000256" key="9">
    <source>
        <dbReference type="ARBA" id="ARBA00023123"/>
    </source>
</evidence>
<protein>
    <submittedName>
        <fullName evidence="18">Uncharacterized protein</fullName>
    </submittedName>
</protein>
<name>A0A238BQR0_9BILA</name>
<dbReference type="GO" id="GO:0005737">
    <property type="term" value="C:cytoplasm"/>
    <property type="evidence" value="ECO:0007669"/>
    <property type="project" value="UniProtKB-SubCell"/>
</dbReference>
<comment type="subcellular location">
    <subcellularLocation>
        <location evidence="1">Cytoplasm</location>
    </subcellularLocation>
</comment>
<dbReference type="Gene3D" id="6.20.240.20">
    <property type="match status" value="1"/>
</dbReference>
<dbReference type="InterPro" id="IPR000198">
    <property type="entry name" value="RhoGAP_dom"/>
</dbReference>
<dbReference type="GO" id="GO:0008270">
    <property type="term" value="F:zinc ion binding"/>
    <property type="evidence" value="ECO:0007669"/>
    <property type="project" value="UniProtKB-KW"/>
</dbReference>
<dbReference type="InterPro" id="IPR008936">
    <property type="entry name" value="Rho_GTPase_activation_prot"/>
</dbReference>
<feature type="coiled-coil region" evidence="13">
    <location>
        <begin position="1590"/>
        <end position="1617"/>
    </location>
</feature>
<organism evidence="18 19">
    <name type="scientific">Onchocerca flexuosa</name>
    <dbReference type="NCBI Taxonomy" id="387005"/>
    <lineage>
        <taxon>Eukaryota</taxon>
        <taxon>Metazoa</taxon>
        <taxon>Ecdysozoa</taxon>
        <taxon>Nematoda</taxon>
        <taxon>Chromadorea</taxon>
        <taxon>Rhabditida</taxon>
        <taxon>Spirurina</taxon>
        <taxon>Spiruromorpha</taxon>
        <taxon>Filarioidea</taxon>
        <taxon>Onchocercidae</taxon>
        <taxon>Onchocerca</taxon>
    </lineage>
</organism>
<evidence type="ECO:0000256" key="10">
    <source>
        <dbReference type="ARBA" id="ARBA00023175"/>
    </source>
</evidence>
<dbReference type="FunFam" id="3.40.850.10:FF:000008">
    <property type="entry name" value="Putative unconventional myosin-IXa"/>
    <property type="match status" value="1"/>
</dbReference>
<keyword evidence="4" id="KW-0963">Cytoplasm</keyword>
<dbReference type="SUPFAM" id="SSF48350">
    <property type="entry name" value="GTPase activation domain, GAP"/>
    <property type="match status" value="1"/>
</dbReference>
<dbReference type="Gene3D" id="1.10.10.820">
    <property type="match status" value="1"/>
</dbReference>
<dbReference type="SMART" id="SM00242">
    <property type="entry name" value="MYSc"/>
    <property type="match status" value="1"/>
</dbReference>
<keyword evidence="11 12" id="KW-0009">Actin-binding</keyword>
<feature type="region of interest" description="Disordered" evidence="14">
    <location>
        <begin position="988"/>
        <end position="1014"/>
    </location>
</feature>
<dbReference type="Proteomes" id="UP000242913">
    <property type="component" value="Unassembled WGS sequence"/>
</dbReference>
<feature type="region of interest" description="Disordered" evidence="14">
    <location>
        <begin position="687"/>
        <end position="706"/>
    </location>
</feature>
<feature type="domain" description="Ras-associating" evidence="15">
    <location>
        <begin position="65"/>
        <end position="144"/>
    </location>
</feature>
<feature type="region of interest" description="Actin-binding" evidence="12">
    <location>
        <begin position="785"/>
        <end position="807"/>
    </location>
</feature>
<dbReference type="EMBL" id="KZ270052">
    <property type="protein sequence ID" value="OZC06918.1"/>
    <property type="molecule type" value="Genomic_DNA"/>
</dbReference>
<accession>A0A238BQR0</accession>
<keyword evidence="3" id="KW-0343">GTPase activation</keyword>
<reference evidence="18 19" key="1">
    <citation type="submission" date="2015-12" db="EMBL/GenBank/DDBJ databases">
        <title>Draft genome of the nematode, Onchocerca flexuosa.</title>
        <authorList>
            <person name="Mitreva M."/>
        </authorList>
    </citation>
    <scope>NUCLEOTIDE SEQUENCE [LARGE SCALE GENOMIC DNA]</scope>
    <source>
        <strain evidence="18">Red Deer</strain>
    </source>
</reference>
<feature type="compositionally biased region" description="Acidic residues" evidence="14">
    <location>
        <begin position="1005"/>
        <end position="1014"/>
    </location>
</feature>
<dbReference type="Pfam" id="PF00620">
    <property type="entry name" value="RhoGAP"/>
    <property type="match status" value="1"/>
</dbReference>
<dbReference type="PANTHER" id="PTHR46184">
    <property type="entry name" value="UNCONVENTIONAL MYOSIN-IXB-LIKE PROTEIN"/>
    <property type="match status" value="1"/>
</dbReference>
<evidence type="ECO:0000256" key="8">
    <source>
        <dbReference type="ARBA" id="ARBA00023054"/>
    </source>
</evidence>
<dbReference type="FunFam" id="1.10.10.820:FF:000001">
    <property type="entry name" value="Myosin heavy chain"/>
    <property type="match status" value="1"/>
</dbReference>
<feature type="domain" description="Rho-GAP" evidence="16">
    <location>
        <begin position="1362"/>
        <end position="1551"/>
    </location>
</feature>
<evidence type="ECO:0000256" key="12">
    <source>
        <dbReference type="PROSITE-ProRule" id="PRU00782"/>
    </source>
</evidence>
<dbReference type="GO" id="GO:0016459">
    <property type="term" value="C:myosin complex"/>
    <property type="evidence" value="ECO:0007669"/>
    <property type="project" value="UniProtKB-KW"/>
</dbReference>
<keyword evidence="19" id="KW-1185">Reference proteome</keyword>
<feature type="compositionally biased region" description="Polar residues" evidence="14">
    <location>
        <begin position="690"/>
        <end position="706"/>
    </location>
</feature>
<evidence type="ECO:0000256" key="4">
    <source>
        <dbReference type="ARBA" id="ARBA00022490"/>
    </source>
</evidence>
<dbReference type="OrthoDB" id="312459at2759"/>
<keyword evidence="6" id="KW-0863">Zinc-finger</keyword>
<dbReference type="SUPFAM" id="SSF52540">
    <property type="entry name" value="P-loop containing nucleoside triphosphate hydrolases"/>
    <property type="match status" value="1"/>
</dbReference>
<keyword evidence="10 12" id="KW-0505">Motor protein</keyword>
<dbReference type="GO" id="GO:0051015">
    <property type="term" value="F:actin filament binding"/>
    <property type="evidence" value="ECO:0007669"/>
    <property type="project" value="TreeGrafter"/>
</dbReference>
<evidence type="ECO:0000256" key="14">
    <source>
        <dbReference type="SAM" id="MobiDB-lite"/>
    </source>
</evidence>
<evidence type="ECO:0000256" key="5">
    <source>
        <dbReference type="ARBA" id="ARBA00022741"/>
    </source>
</evidence>
<dbReference type="InterPro" id="IPR029071">
    <property type="entry name" value="Ubiquitin-like_domsf"/>
</dbReference>
<evidence type="ECO:0000256" key="7">
    <source>
        <dbReference type="ARBA" id="ARBA00022840"/>
    </source>
</evidence>
<dbReference type="Gene3D" id="1.20.5.190">
    <property type="match status" value="1"/>
</dbReference>
<dbReference type="Gene3D" id="1.20.58.530">
    <property type="match status" value="2"/>
</dbReference>
<dbReference type="Pfam" id="PF00063">
    <property type="entry name" value="Myosin_head"/>
    <property type="match status" value="3"/>
</dbReference>
<dbReference type="GO" id="GO:0005096">
    <property type="term" value="F:GTPase activator activity"/>
    <property type="evidence" value="ECO:0007669"/>
    <property type="project" value="UniProtKB-KW"/>
</dbReference>
<dbReference type="InterPro" id="IPR027417">
    <property type="entry name" value="P-loop_NTPase"/>
</dbReference>
<feature type="domain" description="Myosin motor" evidence="17">
    <location>
        <begin position="188"/>
        <end position="905"/>
    </location>
</feature>
<evidence type="ECO:0000259" key="15">
    <source>
        <dbReference type="PROSITE" id="PS50200"/>
    </source>
</evidence>
<proteinExistence type="inferred from homology"/>
<dbReference type="InterPro" id="IPR000048">
    <property type="entry name" value="IQ_motif_EF-hand-BS"/>
</dbReference>
<dbReference type="PROSITE" id="PS50096">
    <property type="entry name" value="IQ"/>
    <property type="match status" value="1"/>
</dbReference>
<evidence type="ECO:0000313" key="19">
    <source>
        <dbReference type="Proteomes" id="UP000242913"/>
    </source>
</evidence>
<dbReference type="SUPFAM" id="SSF54236">
    <property type="entry name" value="Ubiquitin-like"/>
    <property type="match status" value="1"/>
</dbReference>
<evidence type="ECO:0000259" key="16">
    <source>
        <dbReference type="PROSITE" id="PS50238"/>
    </source>
</evidence>
<dbReference type="InterPro" id="IPR001609">
    <property type="entry name" value="Myosin_head_motor_dom-like"/>
</dbReference>
<dbReference type="Gene3D" id="3.10.20.90">
    <property type="entry name" value="Phosphatidylinositol 3-kinase Catalytic Subunit, Chain A, domain 1"/>
    <property type="match status" value="1"/>
</dbReference>
<dbReference type="GO" id="GO:0035556">
    <property type="term" value="P:intracellular signal transduction"/>
    <property type="evidence" value="ECO:0007669"/>
    <property type="project" value="InterPro"/>
</dbReference>
<dbReference type="GO" id="GO:0000146">
    <property type="term" value="F:microfilament motor activity"/>
    <property type="evidence" value="ECO:0007669"/>
    <property type="project" value="InterPro"/>
</dbReference>
<keyword evidence="6" id="KW-0862">Zinc</keyword>
<evidence type="ECO:0000256" key="3">
    <source>
        <dbReference type="ARBA" id="ARBA00022468"/>
    </source>
</evidence>